<reference evidence="4 5" key="1">
    <citation type="submission" date="2019-12" db="EMBL/GenBank/DDBJ databases">
        <title>Isolation and characterization of three novel carbon monoxide-oxidizing members of Halobacteria from salione crusts and soils.</title>
        <authorList>
            <person name="Myers M.R."/>
            <person name="King G.M."/>
        </authorList>
    </citation>
    <scope>NUCLEOTIDE SEQUENCE [LARGE SCALE GENOMIC DNA]</scope>
    <source>
        <strain evidence="4 5">WSA2</strain>
    </source>
</reference>
<feature type="region of interest" description="Disordered" evidence="1">
    <location>
        <begin position="1"/>
        <end position="38"/>
    </location>
</feature>
<dbReference type="Pfam" id="PF26465">
    <property type="entry name" value="DUF8142"/>
    <property type="match status" value="1"/>
</dbReference>
<keyword evidence="2" id="KW-1133">Transmembrane helix</keyword>
<dbReference type="AlphaFoldDB" id="A0A6B0T0Z1"/>
<sequence length="98" mass="10181">MATSTGEAADAADTSDGSDAPEAGGDAPDDPTAESSGRNRRRAALAVLPFLVIGVGNVVLILLQGLEPLWGFLLLPPVLFCSMLAYLVFSTDFLEGRT</sequence>
<dbReference type="RefSeq" id="WP_159668314.1">
    <property type="nucleotide sequence ID" value="NZ_WUUS01000008.1"/>
</dbReference>
<feature type="transmembrane region" description="Helical" evidence="2">
    <location>
        <begin position="69"/>
        <end position="89"/>
    </location>
</feature>
<evidence type="ECO:0000313" key="4">
    <source>
        <dbReference type="EMBL" id="MXR42302.1"/>
    </source>
</evidence>
<dbReference type="Proteomes" id="UP000437065">
    <property type="component" value="Unassembled WGS sequence"/>
</dbReference>
<comment type="caution">
    <text evidence="4">The sequence shown here is derived from an EMBL/GenBank/DDBJ whole genome shotgun (WGS) entry which is preliminary data.</text>
</comment>
<name>A0A6B0T0Z1_9EURY</name>
<evidence type="ECO:0000313" key="5">
    <source>
        <dbReference type="Proteomes" id="UP000437065"/>
    </source>
</evidence>
<gene>
    <name evidence="4" type="ORF">GRX01_13265</name>
</gene>
<organism evidence="4 5">
    <name type="scientific">Halobaculum saliterrae</name>
    <dbReference type="NCBI Taxonomy" id="2073113"/>
    <lineage>
        <taxon>Archaea</taxon>
        <taxon>Methanobacteriati</taxon>
        <taxon>Methanobacteriota</taxon>
        <taxon>Stenosarchaea group</taxon>
        <taxon>Halobacteria</taxon>
        <taxon>Halobacteriales</taxon>
        <taxon>Haloferacaceae</taxon>
        <taxon>Halobaculum</taxon>
    </lineage>
</organism>
<evidence type="ECO:0000256" key="2">
    <source>
        <dbReference type="SAM" id="Phobius"/>
    </source>
</evidence>
<proteinExistence type="predicted"/>
<dbReference type="OrthoDB" id="178052at2157"/>
<protein>
    <recommendedName>
        <fullName evidence="3">DUF8142 domain-containing protein</fullName>
    </recommendedName>
</protein>
<feature type="compositionally biased region" description="Low complexity" evidence="1">
    <location>
        <begin position="1"/>
        <end position="26"/>
    </location>
</feature>
<keyword evidence="5" id="KW-1185">Reference proteome</keyword>
<dbReference type="EMBL" id="WUUS01000008">
    <property type="protein sequence ID" value="MXR42302.1"/>
    <property type="molecule type" value="Genomic_DNA"/>
</dbReference>
<feature type="domain" description="DUF8142" evidence="3">
    <location>
        <begin position="14"/>
        <end position="98"/>
    </location>
</feature>
<dbReference type="InterPro" id="IPR058455">
    <property type="entry name" value="DUF8142"/>
</dbReference>
<evidence type="ECO:0000259" key="3">
    <source>
        <dbReference type="Pfam" id="PF26465"/>
    </source>
</evidence>
<accession>A0A6B0T0Z1</accession>
<keyword evidence="2" id="KW-0812">Transmembrane</keyword>
<feature type="transmembrane region" description="Helical" evidence="2">
    <location>
        <begin position="43"/>
        <end position="63"/>
    </location>
</feature>
<keyword evidence="2" id="KW-0472">Membrane</keyword>
<evidence type="ECO:0000256" key="1">
    <source>
        <dbReference type="SAM" id="MobiDB-lite"/>
    </source>
</evidence>